<evidence type="ECO:0000313" key="2">
    <source>
        <dbReference type="EMBL" id="QGY06371.1"/>
    </source>
</evidence>
<dbReference type="AlphaFoldDB" id="A0A6B9FUX1"/>
<protein>
    <recommendedName>
        <fullName evidence="1">DUF6894 domain-containing protein</fullName>
    </recommendedName>
</protein>
<accession>A0A6B9FUX1</accession>
<sequence>MRYFTDFIDNQGVSRDEDGLDFAGEREACLSAAEALVEAAHDLLRVKPKQPHGAGPVDLRLEAQVRDEADRVVFRACLALDIEWPGRAG</sequence>
<proteinExistence type="predicted"/>
<dbReference type="OrthoDB" id="7997381at2"/>
<organism evidence="2 3">
    <name type="scientific">Methylobacterium mesophilicum SR1.6/6</name>
    <dbReference type="NCBI Taxonomy" id="908290"/>
    <lineage>
        <taxon>Bacteria</taxon>
        <taxon>Pseudomonadati</taxon>
        <taxon>Pseudomonadota</taxon>
        <taxon>Alphaproteobacteria</taxon>
        <taxon>Hyphomicrobiales</taxon>
        <taxon>Methylobacteriaceae</taxon>
        <taxon>Methylobacterium</taxon>
    </lineage>
</organism>
<name>A0A6B9FUX1_9HYPH</name>
<reference evidence="2 3" key="2">
    <citation type="journal article" date="2013" name="Genome Announc.">
        <title>Draft Genome Sequence of Methylobacterium mesophilicum Strain SR1.6/6, Isolated from Citrus sinensis.</title>
        <authorList>
            <person name="Marinho Almeida D."/>
            <person name="Dini-Andreote F."/>
            <person name="Camargo Neves A.A."/>
            <person name="Juca Ramos R.T."/>
            <person name="Andreote F.D."/>
            <person name="Carneiro A.R."/>
            <person name="Oliveira de Souza Lima A."/>
            <person name="Caracciolo Gomes de Sa P.H."/>
            <person name="Ribeiro Barbosa M.S."/>
            <person name="Araujo W.L."/>
            <person name="Silva A."/>
        </authorList>
    </citation>
    <scope>NUCLEOTIDE SEQUENCE [LARGE SCALE GENOMIC DNA]</scope>
    <source>
        <strain evidence="2 3">SR1.6/6</strain>
    </source>
</reference>
<evidence type="ECO:0000259" key="1">
    <source>
        <dbReference type="Pfam" id="PF21834"/>
    </source>
</evidence>
<dbReference type="EMBL" id="CP043538">
    <property type="protein sequence ID" value="QGY06371.1"/>
    <property type="molecule type" value="Genomic_DNA"/>
</dbReference>
<gene>
    <name evidence="2" type="ORF">MMSR116_27095</name>
</gene>
<dbReference type="Pfam" id="PF21834">
    <property type="entry name" value="DUF6894"/>
    <property type="match status" value="1"/>
</dbReference>
<dbReference type="InterPro" id="IPR054189">
    <property type="entry name" value="DUF6894"/>
</dbReference>
<dbReference type="KEGG" id="mmes:MMSR116_27095"/>
<reference evidence="2 3" key="1">
    <citation type="journal article" date="2012" name="Genet. Mol. Biol.">
        <title>Analysis of 16S rRNA and mxaF genes revealing insights into Methylobacterium niche-specific plant association.</title>
        <authorList>
            <person name="Dourado M.N."/>
            <person name="Andreote F.D."/>
            <person name="Dini-Andreote F."/>
            <person name="Conti R."/>
            <person name="Araujo J.M."/>
            <person name="Araujo W.L."/>
        </authorList>
    </citation>
    <scope>NUCLEOTIDE SEQUENCE [LARGE SCALE GENOMIC DNA]</scope>
    <source>
        <strain evidence="2 3">SR1.6/6</strain>
    </source>
</reference>
<evidence type="ECO:0000313" key="3">
    <source>
        <dbReference type="Proteomes" id="UP000012488"/>
    </source>
</evidence>
<dbReference type="Proteomes" id="UP000012488">
    <property type="component" value="Chromosome"/>
</dbReference>
<feature type="domain" description="DUF6894" evidence="1">
    <location>
        <begin position="2"/>
        <end position="78"/>
    </location>
</feature>